<name>A0A371AWW1_9FIRM</name>
<keyword evidence="10" id="KW-1185">Reference proteome</keyword>
<keyword evidence="3" id="KW-1003">Cell membrane</keyword>
<keyword evidence="5 7" id="KW-1133">Transmembrane helix</keyword>
<comment type="subcellular location">
    <subcellularLocation>
        <location evidence="1 7">Cell membrane</location>
        <topology evidence="1 7">Multi-pass membrane protein</topology>
    </subcellularLocation>
</comment>
<feature type="transmembrane region" description="Helical" evidence="7">
    <location>
        <begin position="143"/>
        <end position="162"/>
    </location>
</feature>
<evidence type="ECO:0000256" key="3">
    <source>
        <dbReference type="ARBA" id="ARBA00022475"/>
    </source>
</evidence>
<dbReference type="Pfam" id="PF00528">
    <property type="entry name" value="BPD_transp_1"/>
    <property type="match status" value="1"/>
</dbReference>
<sequence>MKKKFSISNLFIYLSLIISAAIAIVPLLVVLIGSFKTGEELNSTGVLELPRNFTNISNYVKAFVDGKMLLGFANTFFILAFSIIATLLTGTMTAYVLSRFKFKFRKIVSSLFLIASLVPSITMQMSTFQIINGMGLFNTPWSTIILFAGTDIISIYIFLQFLDNISFSIDESAIMDGASYFTIFYRLMIPLLKPAIMTVLILKGVTFYNDFYTPYLYMPKPELAVISTALFRFKGPYGTQWEVICAGVIITMLPAFILFLLLQKQIYSGMTAGAVKE</sequence>
<evidence type="ECO:0000313" key="9">
    <source>
        <dbReference type="EMBL" id="RDU24068.1"/>
    </source>
</evidence>
<evidence type="ECO:0000256" key="4">
    <source>
        <dbReference type="ARBA" id="ARBA00022692"/>
    </source>
</evidence>
<gene>
    <name evidence="9" type="ORF">DWV06_07190</name>
</gene>
<dbReference type="PANTHER" id="PTHR43744">
    <property type="entry name" value="ABC TRANSPORTER PERMEASE PROTEIN MG189-RELATED-RELATED"/>
    <property type="match status" value="1"/>
</dbReference>
<dbReference type="RefSeq" id="WP_115481501.1">
    <property type="nucleotide sequence ID" value="NZ_QRCT01000016.1"/>
</dbReference>
<evidence type="ECO:0000256" key="2">
    <source>
        <dbReference type="ARBA" id="ARBA00022448"/>
    </source>
</evidence>
<comment type="caution">
    <text evidence="9">The sequence shown here is derived from an EMBL/GenBank/DDBJ whole genome shotgun (WGS) entry which is preliminary data.</text>
</comment>
<dbReference type="InterPro" id="IPR035906">
    <property type="entry name" value="MetI-like_sf"/>
</dbReference>
<dbReference type="GO" id="GO:0005886">
    <property type="term" value="C:plasma membrane"/>
    <property type="evidence" value="ECO:0007669"/>
    <property type="project" value="UniProtKB-SubCell"/>
</dbReference>
<keyword evidence="2 7" id="KW-0813">Transport</keyword>
<evidence type="ECO:0000313" key="10">
    <source>
        <dbReference type="Proteomes" id="UP000255036"/>
    </source>
</evidence>
<dbReference type="Gene3D" id="1.10.3720.10">
    <property type="entry name" value="MetI-like"/>
    <property type="match status" value="1"/>
</dbReference>
<comment type="similarity">
    <text evidence="7">Belongs to the binding-protein-dependent transport system permease family.</text>
</comment>
<protein>
    <submittedName>
        <fullName evidence="9">Carbohydrate ABC transporter permease</fullName>
    </submittedName>
</protein>
<evidence type="ECO:0000256" key="7">
    <source>
        <dbReference type="RuleBase" id="RU363032"/>
    </source>
</evidence>
<feature type="domain" description="ABC transmembrane type-1" evidence="8">
    <location>
        <begin position="72"/>
        <end position="262"/>
    </location>
</feature>
<organism evidence="9 10">
    <name type="scientific">Anaerosacchariphilus polymeriproducens</name>
    <dbReference type="NCBI Taxonomy" id="1812858"/>
    <lineage>
        <taxon>Bacteria</taxon>
        <taxon>Bacillati</taxon>
        <taxon>Bacillota</taxon>
        <taxon>Clostridia</taxon>
        <taxon>Lachnospirales</taxon>
        <taxon>Lachnospiraceae</taxon>
        <taxon>Anaerosacchariphilus</taxon>
    </lineage>
</organism>
<feature type="transmembrane region" description="Helical" evidence="7">
    <location>
        <begin position="12"/>
        <end position="35"/>
    </location>
</feature>
<evidence type="ECO:0000256" key="6">
    <source>
        <dbReference type="ARBA" id="ARBA00023136"/>
    </source>
</evidence>
<dbReference type="PROSITE" id="PS50928">
    <property type="entry name" value="ABC_TM1"/>
    <property type="match status" value="1"/>
</dbReference>
<evidence type="ECO:0000259" key="8">
    <source>
        <dbReference type="PROSITE" id="PS50928"/>
    </source>
</evidence>
<accession>A0A371AWW1</accession>
<dbReference type="Proteomes" id="UP000255036">
    <property type="component" value="Unassembled WGS sequence"/>
</dbReference>
<evidence type="ECO:0000256" key="1">
    <source>
        <dbReference type="ARBA" id="ARBA00004651"/>
    </source>
</evidence>
<feature type="transmembrane region" description="Helical" evidence="7">
    <location>
        <begin position="110"/>
        <end position="131"/>
    </location>
</feature>
<proteinExistence type="inferred from homology"/>
<reference evidence="9 10" key="1">
    <citation type="submission" date="2018-07" db="EMBL/GenBank/DDBJ databases">
        <title>Anaerosacharophilus polymeroproducens gen. nov. sp. nov., an anaerobic bacterium isolated from salt field.</title>
        <authorList>
            <person name="Kim W."/>
            <person name="Yang S.-H."/>
            <person name="Oh J."/>
            <person name="Lee J.-H."/>
            <person name="Kwon K.K."/>
        </authorList>
    </citation>
    <scope>NUCLEOTIDE SEQUENCE [LARGE SCALE GENOMIC DNA]</scope>
    <source>
        <strain evidence="9 10">MCWD5</strain>
    </source>
</reference>
<feature type="transmembrane region" description="Helical" evidence="7">
    <location>
        <begin position="183"/>
        <end position="208"/>
    </location>
</feature>
<evidence type="ECO:0000256" key="5">
    <source>
        <dbReference type="ARBA" id="ARBA00022989"/>
    </source>
</evidence>
<dbReference type="EMBL" id="QRCT01000016">
    <property type="protein sequence ID" value="RDU24068.1"/>
    <property type="molecule type" value="Genomic_DNA"/>
</dbReference>
<keyword evidence="6 7" id="KW-0472">Membrane</keyword>
<dbReference type="OrthoDB" id="9794684at2"/>
<dbReference type="InterPro" id="IPR000515">
    <property type="entry name" value="MetI-like"/>
</dbReference>
<keyword evidence="4 7" id="KW-0812">Transmembrane</keyword>
<dbReference type="SUPFAM" id="SSF161098">
    <property type="entry name" value="MetI-like"/>
    <property type="match status" value="1"/>
</dbReference>
<dbReference type="PANTHER" id="PTHR43744:SF3">
    <property type="entry name" value="LACTOSE TRANSPORT SYSTEM PERMEASE PROTEIN LACG"/>
    <property type="match status" value="1"/>
</dbReference>
<dbReference type="CDD" id="cd06261">
    <property type="entry name" value="TM_PBP2"/>
    <property type="match status" value="1"/>
</dbReference>
<feature type="transmembrane region" description="Helical" evidence="7">
    <location>
        <begin position="241"/>
        <end position="262"/>
    </location>
</feature>
<feature type="transmembrane region" description="Helical" evidence="7">
    <location>
        <begin position="76"/>
        <end position="98"/>
    </location>
</feature>
<dbReference type="GO" id="GO:0055085">
    <property type="term" value="P:transmembrane transport"/>
    <property type="evidence" value="ECO:0007669"/>
    <property type="project" value="InterPro"/>
</dbReference>
<dbReference type="AlphaFoldDB" id="A0A371AWW1"/>